<dbReference type="EMBL" id="QGGB01000003">
    <property type="protein sequence ID" value="PWN07638.1"/>
    <property type="molecule type" value="Genomic_DNA"/>
</dbReference>
<dbReference type="AlphaFoldDB" id="A0A316TUU3"/>
<evidence type="ECO:0000313" key="3">
    <source>
        <dbReference type="Proteomes" id="UP000245533"/>
    </source>
</evidence>
<dbReference type="Proteomes" id="UP000245533">
    <property type="component" value="Unassembled WGS sequence"/>
</dbReference>
<evidence type="ECO:0000313" key="2">
    <source>
        <dbReference type="EMBL" id="PWN07638.1"/>
    </source>
</evidence>
<dbReference type="InterPro" id="IPR000182">
    <property type="entry name" value="GNAT_dom"/>
</dbReference>
<dbReference type="CDD" id="cd04301">
    <property type="entry name" value="NAT_SF"/>
    <property type="match status" value="1"/>
</dbReference>
<dbReference type="Gene3D" id="3.40.630.30">
    <property type="match status" value="1"/>
</dbReference>
<protein>
    <submittedName>
        <fullName evidence="2">GNAT family N-acetyltransferase</fullName>
    </submittedName>
</protein>
<comment type="caution">
    <text evidence="2">The sequence shown here is derived from an EMBL/GenBank/DDBJ whole genome shotgun (WGS) entry which is preliminary data.</text>
</comment>
<dbReference type="OrthoDB" id="9796171at2"/>
<dbReference type="Pfam" id="PF13673">
    <property type="entry name" value="Acetyltransf_10"/>
    <property type="match status" value="1"/>
</dbReference>
<accession>A0A316TUU3</accession>
<reference evidence="2 3" key="1">
    <citation type="submission" date="2018-05" db="EMBL/GenBank/DDBJ databases">
        <title>Rhodohalobacter halophilus gen. nov., sp. nov., a moderately halophilic member of the family Balneolaceae.</title>
        <authorList>
            <person name="Liu Z.-W."/>
        </authorList>
    </citation>
    <scope>NUCLEOTIDE SEQUENCE [LARGE SCALE GENOMIC DNA]</scope>
    <source>
        <strain evidence="2 3">8A47</strain>
    </source>
</reference>
<dbReference type="GO" id="GO:0004343">
    <property type="term" value="F:glucosamine 6-phosphate N-acetyltransferase activity"/>
    <property type="evidence" value="ECO:0007669"/>
    <property type="project" value="TreeGrafter"/>
</dbReference>
<evidence type="ECO:0000259" key="1">
    <source>
        <dbReference type="PROSITE" id="PS51186"/>
    </source>
</evidence>
<feature type="domain" description="N-acetyltransferase" evidence="1">
    <location>
        <begin position="7"/>
        <end position="150"/>
    </location>
</feature>
<dbReference type="InterPro" id="IPR039143">
    <property type="entry name" value="GNPNAT1-like"/>
</dbReference>
<dbReference type="InterPro" id="IPR016181">
    <property type="entry name" value="Acyl_CoA_acyltransferase"/>
</dbReference>
<name>A0A316TUU3_9BACT</name>
<keyword evidence="2" id="KW-0808">Transferase</keyword>
<proteinExistence type="predicted"/>
<gene>
    <name evidence="2" type="ORF">DDZ15_03605</name>
</gene>
<dbReference type="PANTHER" id="PTHR13355">
    <property type="entry name" value="GLUCOSAMINE 6-PHOSPHATE N-ACETYLTRANSFERASE"/>
    <property type="match status" value="1"/>
</dbReference>
<keyword evidence="3" id="KW-1185">Reference proteome</keyword>
<dbReference type="PANTHER" id="PTHR13355:SF11">
    <property type="entry name" value="GLUCOSAMINE 6-PHOSPHATE N-ACETYLTRANSFERASE"/>
    <property type="match status" value="1"/>
</dbReference>
<organism evidence="2 3">
    <name type="scientific">Rhodohalobacter mucosus</name>
    <dbReference type="NCBI Taxonomy" id="2079485"/>
    <lineage>
        <taxon>Bacteria</taxon>
        <taxon>Pseudomonadati</taxon>
        <taxon>Balneolota</taxon>
        <taxon>Balneolia</taxon>
        <taxon>Balneolales</taxon>
        <taxon>Balneolaceae</taxon>
        <taxon>Rhodohalobacter</taxon>
    </lineage>
</organism>
<dbReference type="SUPFAM" id="SSF55729">
    <property type="entry name" value="Acyl-CoA N-acyltransferases (Nat)"/>
    <property type="match status" value="1"/>
</dbReference>
<sequence>MKWVYYEAFDKIPPHILYGLLKLRQDVFIIEQDCIYEDIDNLDQHSSQLVLSEADTVIGCARLVPPGVKYPELSIGRIAVSSSYRNRGIGKELVERAIGIAEKSGQNTIRIEAQTYLLTFYESLGFEADGDEYILDGIPHVEMIRVSMPK</sequence>
<dbReference type="PROSITE" id="PS51186">
    <property type="entry name" value="GNAT"/>
    <property type="match status" value="1"/>
</dbReference>